<organism evidence="1 2">
    <name type="scientific">Thioclava indica</name>
    <dbReference type="NCBI Taxonomy" id="1353528"/>
    <lineage>
        <taxon>Bacteria</taxon>
        <taxon>Pseudomonadati</taxon>
        <taxon>Pseudomonadota</taxon>
        <taxon>Alphaproteobacteria</taxon>
        <taxon>Rhodobacterales</taxon>
        <taxon>Paracoccaceae</taxon>
        <taxon>Thioclava</taxon>
    </lineage>
</organism>
<dbReference type="Proteomes" id="UP000027471">
    <property type="component" value="Unassembled WGS sequence"/>
</dbReference>
<dbReference type="eggNOG" id="COG5482">
    <property type="taxonomic scope" value="Bacteria"/>
</dbReference>
<evidence type="ECO:0000313" key="1">
    <source>
        <dbReference type="EMBL" id="KEO57540.1"/>
    </source>
</evidence>
<dbReference type="EMBL" id="AUNB01000040">
    <property type="protein sequence ID" value="KEO57540.1"/>
    <property type="molecule type" value="Genomic_DNA"/>
</dbReference>
<proteinExistence type="predicted"/>
<dbReference type="AlphaFoldDB" id="A0A074JNN8"/>
<dbReference type="RefSeq" id="WP_063139693.1">
    <property type="nucleotide sequence ID" value="NZ_AUNB01000040.1"/>
</dbReference>
<protein>
    <submittedName>
        <fullName evidence="1">Uncharacterized protein</fullName>
    </submittedName>
</protein>
<accession>A0A074JNN8</accession>
<keyword evidence="2" id="KW-1185">Reference proteome</keyword>
<sequence length="232" mass="25542">MREADLYPPIKTYLEGQGYEVKAEIGACDVMARRGNEPPLVVELKTTFSLALIFQGIERQTHSDLVYLAVPVSSERGWKLRYKDIARLCRRLGLGLLAVDVNRAKVEAHLDPGDHTPRKNRKAATRLLREFERRVGDPNVAGTTRTKRMTAYRQDALRCAAYLGANGAAKPATLARATGVTRAATLMRADHYGWFDHPERGLYALSPKGQAALVEHAAELAVIAAATPPETP</sequence>
<name>A0A074JNN8_9RHOB</name>
<gene>
    <name evidence="1" type="ORF">DT23_05570</name>
</gene>
<dbReference type="InterPro" id="IPR018679">
    <property type="entry name" value="DUF2161"/>
</dbReference>
<evidence type="ECO:0000313" key="2">
    <source>
        <dbReference type="Proteomes" id="UP000027471"/>
    </source>
</evidence>
<comment type="caution">
    <text evidence="1">The sequence shown here is derived from an EMBL/GenBank/DDBJ whole genome shotgun (WGS) entry which is preliminary data.</text>
</comment>
<dbReference type="Pfam" id="PF09929">
    <property type="entry name" value="DUF2161"/>
    <property type="match status" value="1"/>
</dbReference>
<dbReference type="STRING" id="1353528.DT23_05570"/>
<reference evidence="1 2" key="1">
    <citation type="journal article" date="2015" name="Antonie Van Leeuwenhoek">
        <title>Thioclava indica sp. nov., isolated from surface seawater of the Indian Ocean.</title>
        <authorList>
            <person name="Liu Y."/>
            <person name="Lai Q."/>
            <person name="Du J."/>
            <person name="Xu H."/>
            <person name="Jiang L."/>
            <person name="Shao Z."/>
        </authorList>
    </citation>
    <scope>NUCLEOTIDE SEQUENCE [LARGE SCALE GENOMIC DNA]</scope>
    <source>
        <strain evidence="1 2">DT23-4</strain>
    </source>
</reference>